<dbReference type="CDD" id="cd07385">
    <property type="entry name" value="MPP_YkuE_C"/>
    <property type="match status" value="1"/>
</dbReference>
<feature type="domain" description="Calcineurin-like phosphoesterase" evidence="1">
    <location>
        <begin position="3"/>
        <end position="110"/>
    </location>
</feature>
<reference evidence="2 3" key="1">
    <citation type="journal article" date="2018" name="Sci. Rep.">
        <title>Comparative analysis of the Pocillopora damicornis genome highlights role of immune system in coral evolution.</title>
        <authorList>
            <person name="Cunning R."/>
            <person name="Bay R.A."/>
            <person name="Gillette P."/>
            <person name="Baker A.C."/>
            <person name="Traylor-Knowles N."/>
        </authorList>
    </citation>
    <scope>NUCLEOTIDE SEQUENCE [LARGE SCALE GENOMIC DNA]</scope>
    <source>
        <strain evidence="2">RSMAS</strain>
        <tissue evidence="2">Whole animal</tissue>
    </source>
</reference>
<dbReference type="PANTHER" id="PTHR31302">
    <property type="entry name" value="TRANSMEMBRANE PROTEIN WITH METALLOPHOSPHOESTERASE DOMAIN-RELATED"/>
    <property type="match status" value="1"/>
</dbReference>
<dbReference type="InterPro" id="IPR051158">
    <property type="entry name" value="Metallophosphoesterase_sf"/>
</dbReference>
<keyword evidence="3" id="KW-1185">Reference proteome</keyword>
<dbReference type="Pfam" id="PF00149">
    <property type="entry name" value="Metallophos"/>
    <property type="match status" value="1"/>
</dbReference>
<dbReference type="Proteomes" id="UP000275408">
    <property type="component" value="Unassembled WGS sequence"/>
</dbReference>
<gene>
    <name evidence="2" type="ORF">pdam_00002525</name>
</gene>
<dbReference type="Gene3D" id="3.60.21.10">
    <property type="match status" value="1"/>
</dbReference>
<dbReference type="AlphaFoldDB" id="A0A3M6TS25"/>
<organism evidence="2 3">
    <name type="scientific">Pocillopora damicornis</name>
    <name type="common">Cauliflower coral</name>
    <name type="synonym">Millepora damicornis</name>
    <dbReference type="NCBI Taxonomy" id="46731"/>
    <lineage>
        <taxon>Eukaryota</taxon>
        <taxon>Metazoa</taxon>
        <taxon>Cnidaria</taxon>
        <taxon>Anthozoa</taxon>
        <taxon>Hexacorallia</taxon>
        <taxon>Scleractinia</taxon>
        <taxon>Astrocoeniina</taxon>
        <taxon>Pocilloporidae</taxon>
        <taxon>Pocillopora</taxon>
    </lineage>
</organism>
<dbReference type="PANTHER" id="PTHR31302:SF0">
    <property type="entry name" value="TRANSMEMBRANE PROTEIN WITH METALLOPHOSPHOESTERASE DOMAIN"/>
    <property type="match status" value="1"/>
</dbReference>
<accession>A0A3M6TS25</accession>
<dbReference type="EMBL" id="RCHS01003049">
    <property type="protein sequence ID" value="RMX44190.1"/>
    <property type="molecule type" value="Genomic_DNA"/>
</dbReference>
<proteinExistence type="predicted"/>
<evidence type="ECO:0000313" key="3">
    <source>
        <dbReference type="Proteomes" id="UP000275408"/>
    </source>
</evidence>
<comment type="caution">
    <text evidence="2">The sequence shown here is derived from an EMBL/GenBank/DDBJ whole genome shotgun (WGS) entry which is preliminary data.</text>
</comment>
<name>A0A3M6TS25_POCDA</name>
<evidence type="ECO:0000259" key="1">
    <source>
        <dbReference type="Pfam" id="PF00149"/>
    </source>
</evidence>
<protein>
    <recommendedName>
        <fullName evidence="1">Calcineurin-like phosphoesterase domain-containing protein</fullName>
    </recommendedName>
</protein>
<dbReference type="SUPFAM" id="SSF56300">
    <property type="entry name" value="Metallo-dependent phosphatases"/>
    <property type="match status" value="1"/>
</dbReference>
<dbReference type="InterPro" id="IPR029052">
    <property type="entry name" value="Metallo-depent_PP-like"/>
</dbReference>
<dbReference type="OrthoDB" id="783096at2759"/>
<sequence length="169" mass="18863">MGNRGNHEYYTGDVDGWLKELEYLGVTPLHNSHVMFTHPEKSHAKICLVGVDDVEGGFLRSGDHGSDLTKAMKGVDSNIPTVLLAHRPKVAKLSLDNYSVDVVLTGHTHGGQLFPIHLWHLIREPYFAGLYQHKSGSYVYVSSGVHFWGMPMRLWSQAEITHVTLITTS</sequence>
<dbReference type="InterPro" id="IPR004843">
    <property type="entry name" value="Calcineurin-like_PHP"/>
</dbReference>
<dbReference type="GO" id="GO:0016787">
    <property type="term" value="F:hydrolase activity"/>
    <property type="evidence" value="ECO:0007669"/>
    <property type="project" value="InterPro"/>
</dbReference>
<evidence type="ECO:0000313" key="2">
    <source>
        <dbReference type="EMBL" id="RMX44190.1"/>
    </source>
</evidence>